<name>A0A0C3NQ28_PHLG1</name>
<dbReference type="OrthoDB" id="3364132at2759"/>
<reference evidence="2 3" key="1">
    <citation type="journal article" date="2014" name="PLoS Genet.">
        <title>Analysis of the Phlebiopsis gigantea genome, transcriptome and secretome provides insight into its pioneer colonization strategies of wood.</title>
        <authorList>
            <person name="Hori C."/>
            <person name="Ishida T."/>
            <person name="Igarashi K."/>
            <person name="Samejima M."/>
            <person name="Suzuki H."/>
            <person name="Master E."/>
            <person name="Ferreira P."/>
            <person name="Ruiz-Duenas F.J."/>
            <person name="Held B."/>
            <person name="Canessa P."/>
            <person name="Larrondo L.F."/>
            <person name="Schmoll M."/>
            <person name="Druzhinina I.S."/>
            <person name="Kubicek C.P."/>
            <person name="Gaskell J.A."/>
            <person name="Kersten P."/>
            <person name="St John F."/>
            <person name="Glasner J."/>
            <person name="Sabat G."/>
            <person name="Splinter BonDurant S."/>
            <person name="Syed K."/>
            <person name="Yadav J."/>
            <person name="Mgbeahuruike A.C."/>
            <person name="Kovalchuk A."/>
            <person name="Asiegbu F.O."/>
            <person name="Lackner G."/>
            <person name="Hoffmeister D."/>
            <person name="Rencoret J."/>
            <person name="Gutierrez A."/>
            <person name="Sun H."/>
            <person name="Lindquist E."/>
            <person name="Barry K."/>
            <person name="Riley R."/>
            <person name="Grigoriev I.V."/>
            <person name="Henrissat B."/>
            <person name="Kues U."/>
            <person name="Berka R.M."/>
            <person name="Martinez A.T."/>
            <person name="Covert S.F."/>
            <person name="Blanchette R.A."/>
            <person name="Cullen D."/>
        </authorList>
    </citation>
    <scope>NUCLEOTIDE SEQUENCE [LARGE SCALE GENOMIC DNA]</scope>
    <source>
        <strain evidence="2 3">11061_1 CR5-6</strain>
    </source>
</reference>
<dbReference type="InterPro" id="IPR057678">
    <property type="entry name" value="DUF7918"/>
</dbReference>
<dbReference type="EMBL" id="KN840500">
    <property type="protein sequence ID" value="KIP07269.1"/>
    <property type="molecule type" value="Genomic_DNA"/>
</dbReference>
<dbReference type="AlphaFoldDB" id="A0A0C3NQ28"/>
<feature type="domain" description="DUF7918" evidence="1">
    <location>
        <begin position="6"/>
        <end position="155"/>
    </location>
</feature>
<organism evidence="2 3">
    <name type="scientific">Phlebiopsis gigantea (strain 11061_1 CR5-6)</name>
    <name type="common">White-rot fungus</name>
    <name type="synonym">Peniophora gigantea</name>
    <dbReference type="NCBI Taxonomy" id="745531"/>
    <lineage>
        <taxon>Eukaryota</taxon>
        <taxon>Fungi</taxon>
        <taxon>Dikarya</taxon>
        <taxon>Basidiomycota</taxon>
        <taxon>Agaricomycotina</taxon>
        <taxon>Agaricomycetes</taxon>
        <taxon>Polyporales</taxon>
        <taxon>Phanerochaetaceae</taxon>
        <taxon>Phlebiopsis</taxon>
    </lineage>
</organism>
<evidence type="ECO:0000259" key="1">
    <source>
        <dbReference type="Pfam" id="PF25534"/>
    </source>
</evidence>
<dbReference type="STRING" id="745531.A0A0C3NQ28"/>
<evidence type="ECO:0000313" key="3">
    <source>
        <dbReference type="Proteomes" id="UP000053257"/>
    </source>
</evidence>
<proteinExistence type="predicted"/>
<dbReference type="Pfam" id="PF25534">
    <property type="entry name" value="DUF7918"/>
    <property type="match status" value="1"/>
</dbReference>
<dbReference type="HOGENOM" id="CLU_1619629_0_0_1"/>
<dbReference type="Proteomes" id="UP000053257">
    <property type="component" value="Unassembled WGS sequence"/>
</dbReference>
<accession>A0A0C3NQ28</accession>
<protein>
    <recommendedName>
        <fullName evidence="1">DUF7918 domain-containing protein</fullName>
    </recommendedName>
</protein>
<gene>
    <name evidence="2" type="ORF">PHLGIDRAFT_425040</name>
</gene>
<keyword evidence="3" id="KW-1185">Reference proteome</keyword>
<evidence type="ECO:0000313" key="2">
    <source>
        <dbReference type="EMBL" id="KIP07269.1"/>
    </source>
</evidence>
<sequence>MKLGDIEFLVKIGEKKLEEYDTTIRGNEVNCWVPSEEGKNFNIRCINDSPDQAIVCAVKIDGRDADQMLLNPGTTADEWGVWTASDTLLPYVFSRIQLSDDDTLHEQCANQAMVHLGSIRLAIYRIKTEEDRDPSEPWRAPESVPQSIGPVHERSKKVVHIVSL</sequence>